<reference evidence="6" key="1">
    <citation type="submission" date="2021-01" db="EMBL/GenBank/DDBJ databases">
        <authorList>
            <person name="Corre E."/>
            <person name="Pelletier E."/>
            <person name="Niang G."/>
            <person name="Scheremetjew M."/>
            <person name="Finn R."/>
            <person name="Kale V."/>
            <person name="Holt S."/>
            <person name="Cochrane G."/>
            <person name="Meng A."/>
            <person name="Brown T."/>
            <person name="Cohen L."/>
        </authorList>
    </citation>
    <scope>NUCLEOTIDE SEQUENCE</scope>
    <source>
        <strain evidence="6">Fehren 1</strain>
    </source>
</reference>
<feature type="transmembrane region" description="Helical" evidence="5">
    <location>
        <begin position="132"/>
        <end position="152"/>
    </location>
</feature>
<evidence type="ECO:0000256" key="2">
    <source>
        <dbReference type="ARBA" id="ARBA00022692"/>
    </source>
</evidence>
<comment type="subcellular location">
    <subcellularLocation>
        <location evidence="1">Membrane</location>
        <topology evidence="1">Multi-pass membrane protein</topology>
    </subcellularLocation>
</comment>
<dbReference type="GO" id="GO:0016020">
    <property type="term" value="C:membrane"/>
    <property type="evidence" value="ECO:0007669"/>
    <property type="project" value="UniProtKB-SubCell"/>
</dbReference>
<proteinExistence type="predicted"/>
<evidence type="ECO:0000313" key="6">
    <source>
        <dbReference type="EMBL" id="CAE0306893.1"/>
    </source>
</evidence>
<evidence type="ECO:0000256" key="5">
    <source>
        <dbReference type="SAM" id="Phobius"/>
    </source>
</evidence>
<dbReference type="Gene3D" id="1.20.1540.10">
    <property type="entry name" value="Rhomboid-like"/>
    <property type="match status" value="1"/>
</dbReference>
<dbReference type="EMBL" id="HBIE01005737">
    <property type="protein sequence ID" value="CAE0306893.1"/>
    <property type="molecule type" value="Transcribed_RNA"/>
</dbReference>
<evidence type="ECO:0008006" key="7">
    <source>
        <dbReference type="Google" id="ProtNLM"/>
    </source>
</evidence>
<sequence length="199" mass="20842">MNRLPASVGQSLQVLKGMPLPPAFRTENMPMLVRNLFLGQLGFFGLYSLVSGPNRMKLKRYFTVSPESGLQSLATFHLCHTGAISCAFNLGILGSIGSAICRQRGAGALTTLLGLGAAGASIAVAMDARSNPAQVQAGSMGLSAAMLTYAAFKMPGYFALVRFQPMTFVAAAIAYGMMYDDKAAIGGITAGYLAFLLAL</sequence>
<dbReference type="AlphaFoldDB" id="A0A7S3MLQ0"/>
<organism evidence="6">
    <name type="scientific">Favella ehrenbergii</name>
    <dbReference type="NCBI Taxonomy" id="182087"/>
    <lineage>
        <taxon>Eukaryota</taxon>
        <taxon>Sar</taxon>
        <taxon>Alveolata</taxon>
        <taxon>Ciliophora</taxon>
        <taxon>Intramacronucleata</taxon>
        <taxon>Spirotrichea</taxon>
        <taxon>Choreotrichia</taxon>
        <taxon>Tintinnida</taxon>
        <taxon>Xystonellidae</taxon>
        <taxon>Favella</taxon>
    </lineage>
</organism>
<evidence type="ECO:0000256" key="4">
    <source>
        <dbReference type="ARBA" id="ARBA00023136"/>
    </source>
</evidence>
<evidence type="ECO:0000256" key="3">
    <source>
        <dbReference type="ARBA" id="ARBA00022989"/>
    </source>
</evidence>
<dbReference type="InterPro" id="IPR035952">
    <property type="entry name" value="Rhomboid-like_sf"/>
</dbReference>
<feature type="transmembrane region" description="Helical" evidence="5">
    <location>
        <begin position="105"/>
        <end position="126"/>
    </location>
</feature>
<dbReference type="SUPFAM" id="SSF144091">
    <property type="entry name" value="Rhomboid-like"/>
    <property type="match status" value="1"/>
</dbReference>
<name>A0A7S3MLQ0_9SPIT</name>
<gene>
    <name evidence="6" type="ORF">FEHR0123_LOCUS1800</name>
</gene>
<keyword evidence="2 5" id="KW-0812">Transmembrane</keyword>
<keyword evidence="4 5" id="KW-0472">Membrane</keyword>
<feature type="transmembrane region" description="Helical" evidence="5">
    <location>
        <begin position="70"/>
        <end position="93"/>
    </location>
</feature>
<feature type="transmembrane region" description="Helical" evidence="5">
    <location>
        <begin position="32"/>
        <end position="50"/>
    </location>
</feature>
<evidence type="ECO:0000256" key="1">
    <source>
        <dbReference type="ARBA" id="ARBA00004141"/>
    </source>
</evidence>
<protein>
    <recommendedName>
        <fullName evidence="7">Peptidase S54 rhomboid domain-containing protein</fullName>
    </recommendedName>
</protein>
<accession>A0A7S3MLQ0</accession>
<keyword evidence="3 5" id="KW-1133">Transmembrane helix</keyword>